<organism evidence="5 6">
    <name type="scientific">Rhynchospora breviuscula</name>
    <dbReference type="NCBI Taxonomy" id="2022672"/>
    <lineage>
        <taxon>Eukaryota</taxon>
        <taxon>Viridiplantae</taxon>
        <taxon>Streptophyta</taxon>
        <taxon>Embryophyta</taxon>
        <taxon>Tracheophyta</taxon>
        <taxon>Spermatophyta</taxon>
        <taxon>Magnoliopsida</taxon>
        <taxon>Liliopsida</taxon>
        <taxon>Poales</taxon>
        <taxon>Cyperaceae</taxon>
        <taxon>Cyperoideae</taxon>
        <taxon>Rhynchosporeae</taxon>
        <taxon>Rhynchospora</taxon>
    </lineage>
</organism>
<dbReference type="AlphaFoldDB" id="A0A9Q0HI47"/>
<dbReference type="InterPro" id="IPR001611">
    <property type="entry name" value="Leu-rich_rpt"/>
</dbReference>
<dbReference type="Pfam" id="PF12799">
    <property type="entry name" value="LRR_4"/>
    <property type="match status" value="1"/>
</dbReference>
<comment type="caution">
    <text evidence="5">The sequence shown here is derived from an EMBL/GenBank/DDBJ whole genome shotgun (WGS) entry which is preliminary data.</text>
</comment>
<protein>
    <submittedName>
        <fullName evidence="5">Uncharacterized protein</fullName>
    </submittedName>
</protein>
<evidence type="ECO:0000256" key="1">
    <source>
        <dbReference type="ARBA" id="ARBA00004496"/>
    </source>
</evidence>
<dbReference type="EMBL" id="JAMQYH010000005">
    <property type="protein sequence ID" value="KAJ1686863.1"/>
    <property type="molecule type" value="Genomic_DNA"/>
</dbReference>
<keyword evidence="2" id="KW-0963">Cytoplasm</keyword>
<gene>
    <name evidence="5" type="ORF">LUZ63_018253</name>
</gene>
<dbReference type="SUPFAM" id="SSF52058">
    <property type="entry name" value="L domain-like"/>
    <property type="match status" value="1"/>
</dbReference>
<comment type="subcellular location">
    <subcellularLocation>
        <location evidence="1">Cytoplasm</location>
    </subcellularLocation>
</comment>
<dbReference type="Gene3D" id="3.80.10.10">
    <property type="entry name" value="Ribonuclease Inhibitor"/>
    <property type="match status" value="2"/>
</dbReference>
<dbReference type="PANTHER" id="PTHR15454">
    <property type="entry name" value="NISCHARIN RELATED"/>
    <property type="match status" value="1"/>
</dbReference>
<dbReference type="FunFam" id="3.80.10.10:FF:000801">
    <property type="entry name" value="Outer arm dynein light chain 1"/>
    <property type="match status" value="1"/>
</dbReference>
<sequence>MSIVTGDLYLDNLVRFVDRHAAQLLDGTLTLKLNPVGLRYVHSRLESLKEIETLLSVAPVDYLRSYVADLGDHRALEQLRRILGLLTSLKIVSALGNNRRDPAPLSLLPFGRLRVLELRGCDLSSAEPKGLLELRHTLERLVCHNSTDALRHVFASRIVDIKDSPKWKKLSFVSCACSNLALMDDSLQLLPSVETLDLSRNRFTKVDNLKKCVKLRHLDLGFNQLRSITMLTEVSSRIVKLNLRNNALSLLRGLEYMKSLVGLDLSCNIISSFSELEVLGSLSSLETLWLEGNPICYARWYRAHVFSFISDPVKLKLDEKNITARETWEMHVIFTNRHKKPAGYGFYFPAKDDPEDESSQSATKKRFSRVACIEEHTSDEETTEREPLLANDIDANLRKDGNTVVCDCESKVTILINKAEYMKKERSVHWLREFKEWMDQTSENSSAEPNVTNVTIENGKKLIVGSSSKGDPSLDSDMLVKDESRPHLTVGSSFIDGGLERRHLTFGPTAPPQYKEDVLLHRHLSDELQLSIGSSDSGGTTSDSDTSCEWYASSSDDEVVQNGVLSSTDVHMNSVPCNGNDTYEEICEEVVQIKRKARSRLVPLSEDQNGDMESHFENNGKAVLSTSGECSSSFKEEDDTLSERELCECVKRFFQTKVATSDCSETCQDVTFCECVIKCGVLRKIGLLRSSMNKLYLILIEEASPSAWETLPEVVESYKLEDVKLVIVGLGLQAFRMQMMNETTYIFLTRSIEKTRDLFSLLQICTSPPFDSGIPLQSWEQVQVKLIEKELCSGLKMGVQLYSTLLFWKDNIEGGSWEARSIFVTEGHVLLFTEDFVSFGSFFCDTTSSPYYSLDSYCLIRNILELVMDLHHNKCITLIVENNRDDQFLSSKDQKGKNQEANEFVHIHKWKLQWFSQDKLLKFVSLLKAVHRETEASPLPVHCT</sequence>
<keyword evidence="3" id="KW-0433">Leucine-rich repeat</keyword>
<dbReference type="InterPro" id="IPR025875">
    <property type="entry name" value="Leu-rich_rpt_4"/>
</dbReference>
<dbReference type="GO" id="GO:0005737">
    <property type="term" value="C:cytoplasm"/>
    <property type="evidence" value="ECO:0007669"/>
    <property type="project" value="UniProtKB-SubCell"/>
</dbReference>
<evidence type="ECO:0000256" key="4">
    <source>
        <dbReference type="ARBA" id="ARBA00022737"/>
    </source>
</evidence>
<proteinExistence type="predicted"/>
<dbReference type="SMART" id="SM00365">
    <property type="entry name" value="LRR_SD22"/>
    <property type="match status" value="4"/>
</dbReference>
<keyword evidence="6" id="KW-1185">Reference proteome</keyword>
<accession>A0A9Q0HI47</accession>
<reference evidence="5" key="1">
    <citation type="journal article" date="2022" name="Cell">
        <title>Repeat-based holocentromeres influence genome architecture and karyotype evolution.</title>
        <authorList>
            <person name="Hofstatter P.G."/>
            <person name="Thangavel G."/>
            <person name="Lux T."/>
            <person name="Neumann P."/>
            <person name="Vondrak T."/>
            <person name="Novak P."/>
            <person name="Zhang M."/>
            <person name="Costa L."/>
            <person name="Castellani M."/>
            <person name="Scott A."/>
            <person name="Toegelov H."/>
            <person name="Fuchs J."/>
            <person name="Mata-Sucre Y."/>
            <person name="Dias Y."/>
            <person name="Vanzela A.L.L."/>
            <person name="Huettel B."/>
            <person name="Almeida C.C.S."/>
            <person name="Simkova H."/>
            <person name="Souza G."/>
            <person name="Pedrosa-Harand A."/>
            <person name="Macas J."/>
            <person name="Mayer K.F.X."/>
            <person name="Houben A."/>
            <person name="Marques A."/>
        </authorList>
    </citation>
    <scope>NUCLEOTIDE SEQUENCE</scope>
    <source>
        <strain evidence="5">RhyBre1mFocal</strain>
    </source>
</reference>
<dbReference type="Proteomes" id="UP001151287">
    <property type="component" value="Unassembled WGS sequence"/>
</dbReference>
<evidence type="ECO:0000313" key="6">
    <source>
        <dbReference type="Proteomes" id="UP001151287"/>
    </source>
</evidence>
<dbReference type="InterPro" id="IPR032675">
    <property type="entry name" value="LRR_dom_sf"/>
</dbReference>
<evidence type="ECO:0000256" key="2">
    <source>
        <dbReference type="ARBA" id="ARBA00022490"/>
    </source>
</evidence>
<name>A0A9Q0HI47_9POAL</name>
<evidence type="ECO:0000256" key="3">
    <source>
        <dbReference type="ARBA" id="ARBA00022614"/>
    </source>
</evidence>
<dbReference type="PROSITE" id="PS51450">
    <property type="entry name" value="LRR"/>
    <property type="match status" value="3"/>
</dbReference>
<keyword evidence="4" id="KW-0677">Repeat</keyword>
<evidence type="ECO:0000313" key="5">
    <source>
        <dbReference type="EMBL" id="KAJ1686863.1"/>
    </source>
</evidence>
<dbReference type="OrthoDB" id="7451790at2759"/>
<dbReference type="PANTHER" id="PTHR15454:SF69">
    <property type="entry name" value="SERINE_THREONINE-PROTEIN KINASE 11-INTERACTING PROTEIN"/>
    <property type="match status" value="1"/>
</dbReference>